<feature type="signal peptide" evidence="2">
    <location>
        <begin position="1"/>
        <end position="20"/>
    </location>
</feature>
<dbReference type="EMBL" id="BACD03000053">
    <property type="protein sequence ID" value="GAO51833.1"/>
    <property type="molecule type" value="Genomic_DNA"/>
</dbReference>
<dbReference type="Proteomes" id="UP000033140">
    <property type="component" value="Unassembled WGS sequence"/>
</dbReference>
<reference evidence="3 4" key="2">
    <citation type="journal article" date="2014" name="J. Gen. Appl. Microbiol.">
        <title>The early diverging ascomycetous budding yeast Saitoella complicata has three histone deacetylases belonging to the Clr6, Hos2, and Rpd3 lineages.</title>
        <authorList>
            <person name="Nishida H."/>
            <person name="Matsumoto T."/>
            <person name="Kondo S."/>
            <person name="Hamamoto M."/>
            <person name="Yoshikawa H."/>
        </authorList>
    </citation>
    <scope>NUCLEOTIDE SEQUENCE [LARGE SCALE GENOMIC DNA]</scope>
    <source>
        <strain evidence="3 4">NRRL Y-17804</strain>
    </source>
</reference>
<protein>
    <submittedName>
        <fullName evidence="3">Uncharacterized protein</fullName>
    </submittedName>
</protein>
<feature type="chain" id="PRO_5002430539" evidence="2">
    <location>
        <begin position="21"/>
        <end position="304"/>
    </location>
</feature>
<keyword evidence="1" id="KW-1133">Transmembrane helix</keyword>
<feature type="transmembrane region" description="Helical" evidence="1">
    <location>
        <begin position="283"/>
        <end position="303"/>
    </location>
</feature>
<comment type="caution">
    <text evidence="3">The sequence shown here is derived from an EMBL/GenBank/DDBJ whole genome shotgun (WGS) entry which is preliminary data.</text>
</comment>
<keyword evidence="1" id="KW-0812">Transmembrane</keyword>
<reference evidence="3 4" key="1">
    <citation type="journal article" date="2011" name="J. Gen. Appl. Microbiol.">
        <title>Draft genome sequencing of the enigmatic yeast Saitoella complicata.</title>
        <authorList>
            <person name="Nishida H."/>
            <person name="Hamamoto M."/>
            <person name="Sugiyama J."/>
        </authorList>
    </citation>
    <scope>NUCLEOTIDE SEQUENCE [LARGE SCALE GENOMIC DNA]</scope>
    <source>
        <strain evidence="3 4">NRRL Y-17804</strain>
    </source>
</reference>
<gene>
    <name evidence="3" type="ORF">G7K_5924-t1</name>
</gene>
<evidence type="ECO:0000256" key="2">
    <source>
        <dbReference type="SAM" id="SignalP"/>
    </source>
</evidence>
<dbReference type="RefSeq" id="XP_019020885.1">
    <property type="nucleotide sequence ID" value="XM_019166042.1"/>
</dbReference>
<evidence type="ECO:0000313" key="3">
    <source>
        <dbReference type="EMBL" id="GAO51833.1"/>
    </source>
</evidence>
<keyword evidence="1" id="KW-0472">Membrane</keyword>
<keyword evidence="2" id="KW-0732">Signal</keyword>
<evidence type="ECO:0000313" key="4">
    <source>
        <dbReference type="Proteomes" id="UP000033140"/>
    </source>
</evidence>
<reference evidence="3 4" key="3">
    <citation type="journal article" date="2015" name="Genome Announc.">
        <title>Draft Genome Sequence of the Archiascomycetous Yeast Saitoella complicata.</title>
        <authorList>
            <person name="Yamauchi K."/>
            <person name="Kondo S."/>
            <person name="Hamamoto M."/>
            <person name="Takahashi Y."/>
            <person name="Ogura Y."/>
            <person name="Hayashi T."/>
            <person name="Nishida H."/>
        </authorList>
    </citation>
    <scope>NUCLEOTIDE SEQUENCE [LARGE SCALE GENOMIC DNA]</scope>
    <source>
        <strain evidence="3 4">NRRL Y-17804</strain>
    </source>
</reference>
<proteinExistence type="predicted"/>
<sequence>MLLKLSTLIAAIGAVNSVRADFTFLDTYGSDWSNTSALPAACLATLNTTIPCDLSIFYTDSIGSPTTGGFTEAGVAKLESFCTQECLAGMEALVEGAARHCPGVYGDVSPANETRQQLYYYNFYCLRDSSTDELCAVLSSTNQTWIDAVGSISNDTSEDGAEWNMLPDSVVCSDCVVGYIGLALEVGEQEGEDYDGFNGTAEYASISSSIQSRCNIDVATVAVENAMLVSASATATASASGTGSTASASATGAAVASKASGSSVSRVSGAAAATVSGSAASGAGALAVSLVGMVGAGVVGVMMM</sequence>
<dbReference type="AlphaFoldDB" id="A0A0E9NPU0"/>
<evidence type="ECO:0000256" key="1">
    <source>
        <dbReference type="SAM" id="Phobius"/>
    </source>
</evidence>
<accession>A0A0E9NPU0</accession>
<keyword evidence="4" id="KW-1185">Reference proteome</keyword>
<name>A0A0E9NPU0_SAICN</name>
<organism evidence="3 4">
    <name type="scientific">Saitoella complicata (strain BCRC 22490 / CBS 7301 / JCM 7358 / NBRC 10748 / NRRL Y-17804)</name>
    <dbReference type="NCBI Taxonomy" id="698492"/>
    <lineage>
        <taxon>Eukaryota</taxon>
        <taxon>Fungi</taxon>
        <taxon>Dikarya</taxon>
        <taxon>Ascomycota</taxon>
        <taxon>Taphrinomycotina</taxon>
        <taxon>Taphrinomycotina incertae sedis</taxon>
        <taxon>Saitoella</taxon>
    </lineage>
</organism>